<evidence type="ECO:0000313" key="2">
    <source>
        <dbReference type="Proteomes" id="UP001428817"/>
    </source>
</evidence>
<dbReference type="RefSeq" id="WP_185062083.1">
    <property type="nucleotide sequence ID" value="NZ_BAABJP010000062.1"/>
</dbReference>
<keyword evidence="2" id="KW-1185">Reference proteome</keyword>
<gene>
    <name evidence="1" type="ORF">GCM10023321_78260</name>
</gene>
<dbReference type="Proteomes" id="UP001428817">
    <property type="component" value="Unassembled WGS sequence"/>
</dbReference>
<sequence length="249" mass="28179">MTGKPWAELPAMMARAGKLDRIELKIQLAAAGRSQDDLADALGVVDRETQARQIYYFDRPDLALYREGIVTRARVKTAGQADLVCKLRLPRSRRLPSSVRRLSRLNLELDALPHHTLWCASVKEQVKATSVRKLCERRRTWSDLCSDEQRLFLRSLLADSLDIDNLRNFGPISVRKLTGRVPKLGELGLESWLFPNGETLVELSTKCRPERAGRVARQVRRLLEAGAVALSPRQGTKTEFALRRRARAT</sequence>
<comment type="caution">
    <text evidence="1">The sequence shown here is derived from an EMBL/GenBank/DDBJ whole genome shotgun (WGS) entry which is preliminary data.</text>
</comment>
<evidence type="ECO:0000313" key="1">
    <source>
        <dbReference type="EMBL" id="GAA5174441.1"/>
    </source>
</evidence>
<dbReference type="EMBL" id="BAABJP010000062">
    <property type="protein sequence ID" value="GAA5174441.1"/>
    <property type="molecule type" value="Genomic_DNA"/>
</dbReference>
<name>A0ABP9RBR4_9PSEU</name>
<evidence type="ECO:0008006" key="3">
    <source>
        <dbReference type="Google" id="ProtNLM"/>
    </source>
</evidence>
<reference evidence="2" key="1">
    <citation type="journal article" date="2019" name="Int. J. Syst. Evol. Microbiol.">
        <title>The Global Catalogue of Microorganisms (GCM) 10K type strain sequencing project: providing services to taxonomists for standard genome sequencing and annotation.</title>
        <authorList>
            <consortium name="The Broad Institute Genomics Platform"/>
            <consortium name="The Broad Institute Genome Sequencing Center for Infectious Disease"/>
            <person name="Wu L."/>
            <person name="Ma J."/>
        </authorList>
    </citation>
    <scope>NUCLEOTIDE SEQUENCE [LARGE SCALE GENOMIC DNA]</scope>
    <source>
        <strain evidence="2">JCM 18303</strain>
    </source>
</reference>
<organism evidence="1 2">
    <name type="scientific">Pseudonocardia eucalypti</name>
    <dbReference type="NCBI Taxonomy" id="648755"/>
    <lineage>
        <taxon>Bacteria</taxon>
        <taxon>Bacillati</taxon>
        <taxon>Actinomycetota</taxon>
        <taxon>Actinomycetes</taxon>
        <taxon>Pseudonocardiales</taxon>
        <taxon>Pseudonocardiaceae</taxon>
        <taxon>Pseudonocardia</taxon>
    </lineage>
</organism>
<dbReference type="Gene3D" id="2.40.320.10">
    <property type="entry name" value="Hypothetical Protein Pfu-838710-001"/>
    <property type="match status" value="1"/>
</dbReference>
<proteinExistence type="predicted"/>
<protein>
    <recommendedName>
        <fullName evidence="3">CYTH domain-containing protein</fullName>
    </recommendedName>
</protein>
<accession>A0ABP9RBR4</accession>